<dbReference type="GO" id="GO:0005886">
    <property type="term" value="C:plasma membrane"/>
    <property type="evidence" value="ECO:0007669"/>
    <property type="project" value="UniProtKB-SubCell"/>
</dbReference>
<dbReference type="KEGG" id="ock:EXM22_13310"/>
<keyword evidence="4 6" id="KW-1133">Transmembrane helix</keyword>
<organism evidence="7 8">
    <name type="scientific">Oceanispirochaeta crateris</name>
    <dbReference type="NCBI Taxonomy" id="2518645"/>
    <lineage>
        <taxon>Bacteria</taxon>
        <taxon>Pseudomonadati</taxon>
        <taxon>Spirochaetota</taxon>
        <taxon>Spirochaetia</taxon>
        <taxon>Spirochaetales</taxon>
        <taxon>Spirochaetaceae</taxon>
        <taxon>Oceanispirochaeta</taxon>
    </lineage>
</organism>
<name>A0A5C1QS62_9SPIO</name>
<dbReference type="InterPro" id="IPR007208">
    <property type="entry name" value="MrpF/PhaF-like"/>
</dbReference>
<dbReference type="Proteomes" id="UP000324209">
    <property type="component" value="Chromosome"/>
</dbReference>
<feature type="transmembrane region" description="Helical" evidence="6">
    <location>
        <begin position="34"/>
        <end position="53"/>
    </location>
</feature>
<feature type="transmembrane region" description="Helical" evidence="6">
    <location>
        <begin position="6"/>
        <end position="27"/>
    </location>
</feature>
<dbReference type="GO" id="GO:0015075">
    <property type="term" value="F:monoatomic ion transmembrane transporter activity"/>
    <property type="evidence" value="ECO:0007669"/>
    <property type="project" value="InterPro"/>
</dbReference>
<evidence type="ECO:0000256" key="2">
    <source>
        <dbReference type="ARBA" id="ARBA00022475"/>
    </source>
</evidence>
<dbReference type="EMBL" id="CP036150">
    <property type="protein sequence ID" value="QEN08922.1"/>
    <property type="molecule type" value="Genomic_DNA"/>
</dbReference>
<evidence type="ECO:0000313" key="7">
    <source>
        <dbReference type="EMBL" id="QEN08922.1"/>
    </source>
</evidence>
<sequence length="92" mass="10179">MREMMLMTMQWIMLIFAFVIIIHLITGKTAVNKLVSLNVLSGVVLAFLVLHGVQLGRTIYLDIALVYDIFGFLGFLAISHLLNKSITGGKNG</sequence>
<accession>A0A5C1QS62</accession>
<evidence type="ECO:0000256" key="4">
    <source>
        <dbReference type="ARBA" id="ARBA00022989"/>
    </source>
</evidence>
<feature type="transmembrane region" description="Helical" evidence="6">
    <location>
        <begin position="59"/>
        <end position="82"/>
    </location>
</feature>
<keyword evidence="2" id="KW-1003">Cell membrane</keyword>
<dbReference type="AlphaFoldDB" id="A0A5C1QS62"/>
<evidence type="ECO:0000313" key="8">
    <source>
        <dbReference type="Proteomes" id="UP000324209"/>
    </source>
</evidence>
<proteinExistence type="predicted"/>
<keyword evidence="3 6" id="KW-0812">Transmembrane</keyword>
<protein>
    <submittedName>
        <fullName evidence="7">pH regulation protein F</fullName>
    </submittedName>
</protein>
<comment type="subcellular location">
    <subcellularLocation>
        <location evidence="1">Cell membrane</location>
        <topology evidence="1">Multi-pass membrane protein</topology>
    </subcellularLocation>
</comment>
<reference evidence="7 8" key="1">
    <citation type="submission" date="2019-02" db="EMBL/GenBank/DDBJ databases">
        <title>Complete Genome Sequence and Methylome Analysis of free living Spirochaetas.</title>
        <authorList>
            <person name="Fomenkov A."/>
            <person name="Dubinina G."/>
            <person name="Leshcheva N."/>
            <person name="Mikheeva N."/>
            <person name="Grabovich M."/>
            <person name="Vincze T."/>
            <person name="Roberts R.J."/>
        </authorList>
    </citation>
    <scope>NUCLEOTIDE SEQUENCE [LARGE SCALE GENOMIC DNA]</scope>
    <source>
        <strain evidence="7 8">K2</strain>
    </source>
</reference>
<gene>
    <name evidence="7" type="ORF">EXM22_13310</name>
</gene>
<evidence type="ECO:0000256" key="3">
    <source>
        <dbReference type="ARBA" id="ARBA00022692"/>
    </source>
</evidence>
<evidence type="ECO:0000256" key="5">
    <source>
        <dbReference type="ARBA" id="ARBA00023136"/>
    </source>
</evidence>
<evidence type="ECO:0000256" key="6">
    <source>
        <dbReference type="SAM" id="Phobius"/>
    </source>
</evidence>
<keyword evidence="8" id="KW-1185">Reference proteome</keyword>
<keyword evidence="5 6" id="KW-0472">Membrane</keyword>
<evidence type="ECO:0000256" key="1">
    <source>
        <dbReference type="ARBA" id="ARBA00004651"/>
    </source>
</evidence>
<dbReference type="OrthoDB" id="370691at2"/>
<dbReference type="Pfam" id="PF04066">
    <property type="entry name" value="MrpF_PhaF"/>
    <property type="match status" value="1"/>
</dbReference>